<organism evidence="1 2">
    <name type="scientific">Cochliobolus sativus</name>
    <name type="common">Common root rot and spot blotch fungus</name>
    <name type="synonym">Bipolaris sorokiniana</name>
    <dbReference type="NCBI Taxonomy" id="45130"/>
    <lineage>
        <taxon>Eukaryota</taxon>
        <taxon>Fungi</taxon>
        <taxon>Dikarya</taxon>
        <taxon>Ascomycota</taxon>
        <taxon>Pezizomycotina</taxon>
        <taxon>Dothideomycetes</taxon>
        <taxon>Pleosporomycetidae</taxon>
        <taxon>Pleosporales</taxon>
        <taxon>Pleosporineae</taxon>
        <taxon>Pleosporaceae</taxon>
        <taxon>Bipolaris</taxon>
    </lineage>
</organism>
<proteinExistence type="predicted"/>
<dbReference type="Gene3D" id="2.170.15.10">
    <property type="entry name" value="Proaerolysin, chain A, domain 3"/>
    <property type="match status" value="1"/>
</dbReference>
<dbReference type="Proteomes" id="UP000624244">
    <property type="component" value="Unassembled WGS sequence"/>
</dbReference>
<comment type="caution">
    <text evidence="1">The sequence shown here is derived from an EMBL/GenBank/DDBJ whole genome shotgun (WGS) entry which is preliminary data.</text>
</comment>
<protein>
    <submittedName>
        <fullName evidence="1">Uncharacterized protein</fullName>
    </submittedName>
</protein>
<name>A0A8H5ZQ84_COCSA</name>
<dbReference type="AlphaFoldDB" id="A0A8H5ZQ84"/>
<gene>
    <name evidence="1" type="ORF">GGP41_001906</name>
</gene>
<evidence type="ECO:0000313" key="1">
    <source>
        <dbReference type="EMBL" id="KAF5853362.1"/>
    </source>
</evidence>
<sequence length="234" mass="25999">MARELRSWLETPPKVLRSQPLQVQLVTQRSGPVAAVAARTRVTDAVSVWKIACPTISTEEIEKIAVLDDLYRANSNYEMPPVGLARILGLPCPKDFNEFRAKIPQFTKDNLLIASQMFSELPQCEVILTFTAFFAVTDRANLGVSISASVGIKAIGGGVDVSLNYQFTSKTSSSYGEYSEYTHEQRYTIAPRTATILLSERVWMQATRSDDSVSLREISFTSTDNTNRVEASFE</sequence>
<dbReference type="EMBL" id="WNKQ01000002">
    <property type="protein sequence ID" value="KAF5853362.1"/>
    <property type="molecule type" value="Genomic_DNA"/>
</dbReference>
<evidence type="ECO:0000313" key="2">
    <source>
        <dbReference type="Proteomes" id="UP000624244"/>
    </source>
</evidence>
<accession>A0A8H5ZQ84</accession>
<reference evidence="1" key="1">
    <citation type="submission" date="2019-11" db="EMBL/GenBank/DDBJ databases">
        <title>Bipolaris sorokiniana Genome sequencing.</title>
        <authorList>
            <person name="Wang H."/>
        </authorList>
    </citation>
    <scope>NUCLEOTIDE SEQUENCE</scope>
</reference>